<gene>
    <name evidence="1" type="ORF">METZ01_LOCUS276163</name>
</gene>
<accession>A0A382KGG6</accession>
<dbReference type="Gene3D" id="3.40.50.150">
    <property type="entry name" value="Vaccinia Virus protein VP39"/>
    <property type="match status" value="1"/>
</dbReference>
<feature type="non-terminal residue" evidence="1">
    <location>
        <position position="231"/>
    </location>
</feature>
<proteinExistence type="predicted"/>
<evidence type="ECO:0008006" key="2">
    <source>
        <dbReference type="Google" id="ProtNLM"/>
    </source>
</evidence>
<sequence>MAGELQMLKTIISYLLEKIGYEIVSASSPQVAACWPRQLHQSLTSFEDDGAFHSVYERAQCATQMTETDNSLRRQRYFITNQLLRQADLGRGDVCEAGCFRGLSAHLFAQHIKQLDQQVTFHIFDSFQGLSELESVDVSEDWDQRYKHLSDWSADKLRKQFACSLQTVRENLDEFDFIHYYEGWIPTRFHEVADKSFSFVHIDVDLYRPISESFQFFYPRLIPHGIMVFDD</sequence>
<dbReference type="InterPro" id="IPR029063">
    <property type="entry name" value="SAM-dependent_MTases_sf"/>
</dbReference>
<dbReference type="InterPro" id="IPR008884">
    <property type="entry name" value="TylF_MeTrfase"/>
</dbReference>
<dbReference type="AlphaFoldDB" id="A0A382KGG6"/>
<dbReference type="PANTHER" id="PTHR40036:SF1">
    <property type="entry name" value="MACROCIN O-METHYLTRANSFERASE"/>
    <property type="match status" value="1"/>
</dbReference>
<protein>
    <recommendedName>
        <fullName evidence="2">Macrocin O-methyltransferase</fullName>
    </recommendedName>
</protein>
<reference evidence="1" key="1">
    <citation type="submission" date="2018-05" db="EMBL/GenBank/DDBJ databases">
        <authorList>
            <person name="Lanie J.A."/>
            <person name="Ng W.-L."/>
            <person name="Kazmierczak K.M."/>
            <person name="Andrzejewski T.M."/>
            <person name="Davidsen T.M."/>
            <person name="Wayne K.J."/>
            <person name="Tettelin H."/>
            <person name="Glass J.I."/>
            <person name="Rusch D."/>
            <person name="Podicherti R."/>
            <person name="Tsui H.-C.T."/>
            <person name="Winkler M.E."/>
        </authorList>
    </citation>
    <scope>NUCLEOTIDE SEQUENCE</scope>
</reference>
<dbReference type="Pfam" id="PF05711">
    <property type="entry name" value="TylF"/>
    <property type="match status" value="1"/>
</dbReference>
<dbReference type="PANTHER" id="PTHR40036">
    <property type="entry name" value="MACROCIN O-METHYLTRANSFERASE"/>
    <property type="match status" value="1"/>
</dbReference>
<evidence type="ECO:0000313" key="1">
    <source>
        <dbReference type="EMBL" id="SVC23309.1"/>
    </source>
</evidence>
<organism evidence="1">
    <name type="scientific">marine metagenome</name>
    <dbReference type="NCBI Taxonomy" id="408172"/>
    <lineage>
        <taxon>unclassified sequences</taxon>
        <taxon>metagenomes</taxon>
        <taxon>ecological metagenomes</taxon>
    </lineage>
</organism>
<dbReference type="SUPFAM" id="SSF53335">
    <property type="entry name" value="S-adenosyl-L-methionine-dependent methyltransferases"/>
    <property type="match status" value="1"/>
</dbReference>
<dbReference type="EMBL" id="UINC01080404">
    <property type="protein sequence ID" value="SVC23309.1"/>
    <property type="molecule type" value="Genomic_DNA"/>
</dbReference>
<name>A0A382KGG6_9ZZZZ</name>